<evidence type="ECO:0000313" key="5">
    <source>
        <dbReference type="Proteomes" id="UP001597260"/>
    </source>
</evidence>
<comment type="caution">
    <text evidence="4">The sequence shown here is derived from an EMBL/GenBank/DDBJ whole genome shotgun (WGS) entry which is preliminary data.</text>
</comment>
<protein>
    <submittedName>
        <fullName evidence="4">Fumarylacetoacetate hydrolase family protein</fullName>
    </submittedName>
</protein>
<dbReference type="InterPro" id="IPR011234">
    <property type="entry name" value="Fumarylacetoacetase-like_C"/>
</dbReference>
<evidence type="ECO:0000313" key="4">
    <source>
        <dbReference type="EMBL" id="MFD1323247.1"/>
    </source>
</evidence>
<dbReference type="InterPro" id="IPR051121">
    <property type="entry name" value="FAH"/>
</dbReference>
<dbReference type="Gene3D" id="3.90.850.10">
    <property type="entry name" value="Fumarylacetoacetase-like, C-terminal domain"/>
    <property type="match status" value="1"/>
</dbReference>
<keyword evidence="4" id="KW-0378">Hydrolase</keyword>
<evidence type="ECO:0000259" key="3">
    <source>
        <dbReference type="Pfam" id="PF01557"/>
    </source>
</evidence>
<evidence type="ECO:0000256" key="1">
    <source>
        <dbReference type="ARBA" id="ARBA00010211"/>
    </source>
</evidence>
<dbReference type="InterPro" id="IPR036663">
    <property type="entry name" value="Fumarylacetoacetase_C_sf"/>
</dbReference>
<comment type="similarity">
    <text evidence="1">Belongs to the FAH family.</text>
</comment>
<reference evidence="5" key="1">
    <citation type="journal article" date="2019" name="Int. J. Syst. Evol. Microbiol.">
        <title>The Global Catalogue of Microorganisms (GCM) 10K type strain sequencing project: providing services to taxonomists for standard genome sequencing and annotation.</title>
        <authorList>
            <consortium name="The Broad Institute Genomics Platform"/>
            <consortium name="The Broad Institute Genome Sequencing Center for Infectious Disease"/>
            <person name="Wu L."/>
            <person name="Ma J."/>
        </authorList>
    </citation>
    <scope>NUCLEOTIDE SEQUENCE [LARGE SCALE GENOMIC DNA]</scope>
    <source>
        <strain evidence="5">JCM 31037</strain>
    </source>
</reference>
<keyword evidence="5" id="KW-1185">Reference proteome</keyword>
<sequence length="297" mass="32220">MRFVTYEHQGTSSVGAVFDSDVVDLNQWAGRRTDGADWLNDVADLLADAEMMRAVTVTGLPRTSPTAQLVDLQLLAPVLRPTKVIGVGMNYRSFARQLGEPDPQHLSVFHKTSSALNAHQRAVERPLHVRELVPEGELAIIIGRRTRRVSALEAWDSIGALSCANDISARDLEFRTSQWTAGKMLPTSCPLGPFAVTPDEVDLDAGLDVSTYLNGVEIQRGRTTDMFFSADELIAALSFLVDLEVGDVVLTGTPSDLGACEPPVFLQDGAVVEVEVTHLGRLTNTVRDLMSSATPHT</sequence>
<dbReference type="SUPFAM" id="SSF56529">
    <property type="entry name" value="FAH"/>
    <property type="match status" value="1"/>
</dbReference>
<feature type="domain" description="Fumarylacetoacetase-like C-terminal" evidence="3">
    <location>
        <begin position="83"/>
        <end position="287"/>
    </location>
</feature>
<dbReference type="PANTHER" id="PTHR42796:SF4">
    <property type="entry name" value="FUMARYLACETOACETATE HYDROLASE DOMAIN-CONTAINING PROTEIN 2A"/>
    <property type="match status" value="1"/>
</dbReference>
<name>A0ABW3YFH2_9ACTN</name>
<dbReference type="GO" id="GO:0016787">
    <property type="term" value="F:hydrolase activity"/>
    <property type="evidence" value="ECO:0007669"/>
    <property type="project" value="UniProtKB-KW"/>
</dbReference>
<dbReference type="RefSeq" id="WP_377572399.1">
    <property type="nucleotide sequence ID" value="NZ_JBHTMP010000029.1"/>
</dbReference>
<dbReference type="Proteomes" id="UP001597260">
    <property type="component" value="Unassembled WGS sequence"/>
</dbReference>
<evidence type="ECO:0000256" key="2">
    <source>
        <dbReference type="ARBA" id="ARBA00022723"/>
    </source>
</evidence>
<gene>
    <name evidence="4" type="ORF">ACFQ4H_19345</name>
</gene>
<organism evidence="4 5">
    <name type="scientific">Micromonospora sonneratiae</name>
    <dbReference type="NCBI Taxonomy" id="1184706"/>
    <lineage>
        <taxon>Bacteria</taxon>
        <taxon>Bacillati</taxon>
        <taxon>Actinomycetota</taxon>
        <taxon>Actinomycetes</taxon>
        <taxon>Micromonosporales</taxon>
        <taxon>Micromonosporaceae</taxon>
        <taxon>Micromonospora</taxon>
    </lineage>
</organism>
<dbReference type="EMBL" id="JBHTMP010000029">
    <property type="protein sequence ID" value="MFD1323247.1"/>
    <property type="molecule type" value="Genomic_DNA"/>
</dbReference>
<dbReference type="Pfam" id="PF01557">
    <property type="entry name" value="FAA_hydrolase"/>
    <property type="match status" value="1"/>
</dbReference>
<keyword evidence="2" id="KW-0479">Metal-binding</keyword>
<accession>A0ABW3YFH2</accession>
<dbReference type="PANTHER" id="PTHR42796">
    <property type="entry name" value="FUMARYLACETOACETATE HYDROLASE DOMAIN-CONTAINING PROTEIN 2A-RELATED"/>
    <property type="match status" value="1"/>
</dbReference>
<proteinExistence type="inferred from homology"/>